<sequence>MTTNTVGIEDLKNFVDKTGDFEKTREWARDDTSVKVVDAMFPILANIANLIGDYKAGSKTVDVDKVESEIEDRCAIYVDKEKSDEEVFTAFNEGMERVLGCLLKSDIDKELGSKCICLAGTKFPLRLDNETRSTAEVLCEDVFNNDESQIDVWLTNLNKISTDWTAAQEIKDKIKVTEELCANVLMYLKRACEKPAALIVIANAFRKVRKWFLVQFNRMRHTESTA</sequence>
<dbReference type="AlphaFoldDB" id="A0ABD2QGZ6"/>
<evidence type="ECO:0000313" key="2">
    <source>
        <dbReference type="Proteomes" id="UP001626550"/>
    </source>
</evidence>
<organism evidence="1 2">
    <name type="scientific">Cichlidogyrus casuarinus</name>
    <dbReference type="NCBI Taxonomy" id="1844966"/>
    <lineage>
        <taxon>Eukaryota</taxon>
        <taxon>Metazoa</taxon>
        <taxon>Spiralia</taxon>
        <taxon>Lophotrochozoa</taxon>
        <taxon>Platyhelminthes</taxon>
        <taxon>Monogenea</taxon>
        <taxon>Monopisthocotylea</taxon>
        <taxon>Dactylogyridea</taxon>
        <taxon>Ancyrocephalidae</taxon>
        <taxon>Cichlidogyrus</taxon>
    </lineage>
</organism>
<reference evidence="1 2" key="1">
    <citation type="submission" date="2024-11" db="EMBL/GenBank/DDBJ databases">
        <title>Adaptive evolution of stress response genes in parasites aligns with host niche diversity.</title>
        <authorList>
            <person name="Hahn C."/>
            <person name="Resl P."/>
        </authorList>
    </citation>
    <scope>NUCLEOTIDE SEQUENCE [LARGE SCALE GENOMIC DNA]</scope>
    <source>
        <strain evidence="1">EGGRZ-B1_66</strain>
        <tissue evidence="1">Body</tissue>
    </source>
</reference>
<gene>
    <name evidence="1" type="ORF">Ciccas_002743</name>
</gene>
<evidence type="ECO:0000313" key="1">
    <source>
        <dbReference type="EMBL" id="KAL3318597.1"/>
    </source>
</evidence>
<keyword evidence="2" id="KW-1185">Reference proteome</keyword>
<dbReference type="EMBL" id="JBJKFK010000225">
    <property type="protein sequence ID" value="KAL3318597.1"/>
    <property type="molecule type" value="Genomic_DNA"/>
</dbReference>
<name>A0ABD2QGZ6_9PLAT</name>
<protein>
    <submittedName>
        <fullName evidence="1">Uncharacterized protein</fullName>
    </submittedName>
</protein>
<accession>A0ABD2QGZ6</accession>
<dbReference type="Proteomes" id="UP001626550">
    <property type="component" value="Unassembled WGS sequence"/>
</dbReference>
<comment type="caution">
    <text evidence="1">The sequence shown here is derived from an EMBL/GenBank/DDBJ whole genome shotgun (WGS) entry which is preliminary data.</text>
</comment>
<proteinExistence type="predicted"/>